<keyword evidence="3" id="KW-1185">Reference proteome</keyword>
<evidence type="ECO:0008006" key="4">
    <source>
        <dbReference type="Google" id="ProtNLM"/>
    </source>
</evidence>
<evidence type="ECO:0000256" key="1">
    <source>
        <dbReference type="SAM" id="MobiDB-lite"/>
    </source>
</evidence>
<dbReference type="RefSeq" id="WP_255903976.1">
    <property type="nucleotide sequence ID" value="NZ_JAFMZO010000003.1"/>
</dbReference>
<sequence>MKPLYLILLMTGFGLSGSAQQPQKPSKEERLNNISKTLLVDKQKAEEIVAALDYNVEKIRSTARDTNLKGPAKQELMKKLHEERQAKIKATLTQEQLSAMHAKIASIIADRKAKAEAHRAERAKKLEKKEKEQKELNRDKKP</sequence>
<feature type="region of interest" description="Disordered" evidence="1">
    <location>
        <begin position="110"/>
        <end position="142"/>
    </location>
</feature>
<dbReference type="EMBL" id="JBHUHZ010000001">
    <property type="protein sequence ID" value="MFD2162257.1"/>
    <property type="molecule type" value="Genomic_DNA"/>
</dbReference>
<organism evidence="2 3">
    <name type="scientific">Paradesertivirga mongoliensis</name>
    <dbReference type="NCBI Taxonomy" id="2100740"/>
    <lineage>
        <taxon>Bacteria</taxon>
        <taxon>Pseudomonadati</taxon>
        <taxon>Bacteroidota</taxon>
        <taxon>Sphingobacteriia</taxon>
        <taxon>Sphingobacteriales</taxon>
        <taxon>Sphingobacteriaceae</taxon>
        <taxon>Paradesertivirga</taxon>
    </lineage>
</organism>
<reference evidence="3" key="1">
    <citation type="journal article" date="2019" name="Int. J. Syst. Evol. Microbiol.">
        <title>The Global Catalogue of Microorganisms (GCM) 10K type strain sequencing project: providing services to taxonomists for standard genome sequencing and annotation.</title>
        <authorList>
            <consortium name="The Broad Institute Genomics Platform"/>
            <consortium name="The Broad Institute Genome Sequencing Center for Infectious Disease"/>
            <person name="Wu L."/>
            <person name="Ma J."/>
        </authorList>
    </citation>
    <scope>NUCLEOTIDE SEQUENCE [LARGE SCALE GENOMIC DNA]</scope>
    <source>
        <strain evidence="3">KCTC 42217</strain>
    </source>
</reference>
<evidence type="ECO:0000313" key="3">
    <source>
        <dbReference type="Proteomes" id="UP001597387"/>
    </source>
</evidence>
<evidence type="ECO:0000313" key="2">
    <source>
        <dbReference type="EMBL" id="MFD2162257.1"/>
    </source>
</evidence>
<proteinExistence type="predicted"/>
<accession>A0ABW4ZK57</accession>
<dbReference type="Proteomes" id="UP001597387">
    <property type="component" value="Unassembled WGS sequence"/>
</dbReference>
<name>A0ABW4ZK57_9SPHI</name>
<comment type="caution">
    <text evidence="2">The sequence shown here is derived from an EMBL/GenBank/DDBJ whole genome shotgun (WGS) entry which is preliminary data.</text>
</comment>
<gene>
    <name evidence="2" type="ORF">ACFSJU_07620</name>
</gene>
<protein>
    <recommendedName>
        <fullName evidence="4">LTXXQ motif family protein</fullName>
    </recommendedName>
</protein>